<evidence type="ECO:0000259" key="2">
    <source>
        <dbReference type="Pfam" id="PF09850"/>
    </source>
</evidence>
<name>A0A5S9Q7X3_9GAMM</name>
<protein>
    <recommendedName>
        <fullName evidence="2">Type IV / VI secretion system DotU domain-containing protein</fullName>
    </recommendedName>
</protein>
<dbReference type="AlphaFoldDB" id="A0A5S9Q7X3"/>
<dbReference type="Proteomes" id="UP000434580">
    <property type="component" value="Unassembled WGS sequence"/>
</dbReference>
<accession>A0A5S9Q7X3</accession>
<dbReference type="PANTHER" id="PTHR38033:SF1">
    <property type="entry name" value="DOTU FAMILY TYPE IV_VI SECRETION SYSTEM PROTEIN"/>
    <property type="match status" value="1"/>
</dbReference>
<dbReference type="InterPro" id="IPR036680">
    <property type="entry name" value="SPOR-like_sf"/>
</dbReference>
<dbReference type="EMBL" id="CACSII010000017">
    <property type="protein sequence ID" value="CAA0114077.1"/>
    <property type="molecule type" value="Genomic_DNA"/>
</dbReference>
<dbReference type="SUPFAM" id="SSF110997">
    <property type="entry name" value="Sporulation related repeat"/>
    <property type="match status" value="1"/>
</dbReference>
<organism evidence="3 4">
    <name type="scientific">BD1-7 clade bacterium</name>
    <dbReference type="NCBI Taxonomy" id="2029982"/>
    <lineage>
        <taxon>Bacteria</taxon>
        <taxon>Pseudomonadati</taxon>
        <taxon>Pseudomonadota</taxon>
        <taxon>Gammaproteobacteria</taxon>
        <taxon>Cellvibrionales</taxon>
        <taxon>Spongiibacteraceae</taxon>
        <taxon>BD1-7 clade</taxon>
    </lineage>
</organism>
<dbReference type="NCBIfam" id="TIGR03349">
    <property type="entry name" value="IV_VI_DotU"/>
    <property type="match status" value="1"/>
</dbReference>
<reference evidence="3 4" key="1">
    <citation type="submission" date="2019-11" db="EMBL/GenBank/DDBJ databases">
        <authorList>
            <person name="Holert J."/>
        </authorList>
    </citation>
    <scope>NUCLEOTIDE SEQUENCE [LARGE SCALE GENOMIC DNA]</scope>
    <source>
        <strain evidence="3">BC5_2</strain>
    </source>
</reference>
<dbReference type="Gene3D" id="1.25.40.590">
    <property type="entry name" value="Type IV / VI secretion system, DotU"/>
    <property type="match status" value="1"/>
</dbReference>
<feature type="compositionally biased region" description="Basic and acidic residues" evidence="1">
    <location>
        <begin position="17"/>
        <end position="28"/>
    </location>
</feature>
<dbReference type="InterPro" id="IPR017732">
    <property type="entry name" value="T4/T6SS_DotU"/>
</dbReference>
<dbReference type="GO" id="GO:0042834">
    <property type="term" value="F:peptidoglycan binding"/>
    <property type="evidence" value="ECO:0007669"/>
    <property type="project" value="InterPro"/>
</dbReference>
<dbReference type="InterPro" id="IPR038522">
    <property type="entry name" value="T4/T6SS_DotU_sf"/>
</dbReference>
<dbReference type="Pfam" id="PF09850">
    <property type="entry name" value="DotU"/>
    <property type="match status" value="1"/>
</dbReference>
<dbReference type="NCBIfam" id="NF038228">
    <property type="entry name" value="IcmH_DotU_IVB"/>
    <property type="match status" value="1"/>
</dbReference>
<dbReference type="PANTHER" id="PTHR38033">
    <property type="entry name" value="MEMBRANE PROTEIN-RELATED"/>
    <property type="match status" value="1"/>
</dbReference>
<evidence type="ECO:0000256" key="1">
    <source>
        <dbReference type="SAM" id="MobiDB-lite"/>
    </source>
</evidence>
<gene>
    <name evidence="3" type="ORF">DPBNPPHM_01784</name>
</gene>
<evidence type="ECO:0000313" key="4">
    <source>
        <dbReference type="Proteomes" id="UP000434580"/>
    </source>
</evidence>
<feature type="domain" description="Type IV / VI secretion system DotU" evidence="2">
    <location>
        <begin position="50"/>
        <end position="250"/>
    </location>
</feature>
<feature type="region of interest" description="Disordered" evidence="1">
    <location>
        <begin position="1"/>
        <end position="28"/>
    </location>
</feature>
<proteinExistence type="predicted"/>
<sequence>MAQIFDDEPTIPVDRPSQSKEPAKESAPEWVRDLPIDTGHELGLQIYQNPLLNAASELISYLISLSRVTTPENGEQVRQTLIDKLVAFRQQGLFLDYHPSVIDKSCFVLAAALDEVILHSEWGEALSWENESLLSRIFNQRDGGEVFFDLLEQAKLQPSKLVDFLELQYIILCTGFLGRYRAVENVGSTSEIARYKAELYDLIQHFRPPPVMTASSESQRIPFRPPKKRQFLKTWFIAAIILMTSGWITSWFFYQHEEAELVEAFRPLTQTARPGLKQAGPPFVTDGMTSAATMMLHKKGLSALESPQTPPSQTQTVQIPLDKPTPAKKPTPKPKTATPKPKKIAQPLPTRNAAVSSRIQSTANWEVVAGTFKRQENLLELQDQLQKLGYQTSISRQKQFYILAVLVDGPVSNAKSVQKHLNDTFKLGAFIREKQ</sequence>
<feature type="region of interest" description="Disordered" evidence="1">
    <location>
        <begin position="303"/>
        <end position="353"/>
    </location>
</feature>
<evidence type="ECO:0000313" key="3">
    <source>
        <dbReference type="EMBL" id="CAA0114077.1"/>
    </source>
</evidence>
<dbReference type="OrthoDB" id="345640at2"/>